<dbReference type="EC" id="7.1.1.9" evidence="3"/>
<dbReference type="GO" id="GO:0016491">
    <property type="term" value="F:oxidoreductase activity"/>
    <property type="evidence" value="ECO:0007669"/>
    <property type="project" value="InterPro"/>
</dbReference>
<dbReference type="SUPFAM" id="SSF46626">
    <property type="entry name" value="Cytochrome c"/>
    <property type="match status" value="1"/>
</dbReference>
<evidence type="ECO:0000256" key="15">
    <source>
        <dbReference type="ARBA" id="ARBA00031389"/>
    </source>
</evidence>
<proteinExistence type="inferred from homology"/>
<reference evidence="20" key="1">
    <citation type="submission" date="2018-05" db="EMBL/GenBank/DDBJ databases">
        <authorList>
            <person name="Lanie J.A."/>
            <person name="Ng W.-L."/>
            <person name="Kazmierczak K.M."/>
            <person name="Andrzejewski T.M."/>
            <person name="Davidsen T.M."/>
            <person name="Wayne K.J."/>
            <person name="Tettelin H."/>
            <person name="Glass J.I."/>
            <person name="Rusch D."/>
            <person name="Podicherti R."/>
            <person name="Tsui H.-C.T."/>
            <person name="Winkler M.E."/>
        </authorList>
    </citation>
    <scope>NUCLEOTIDE SEQUENCE</scope>
</reference>
<dbReference type="GO" id="GO:0020037">
    <property type="term" value="F:heme binding"/>
    <property type="evidence" value="ECO:0007669"/>
    <property type="project" value="InterPro"/>
</dbReference>
<dbReference type="Gene3D" id="2.60.40.420">
    <property type="entry name" value="Cupredoxins - blue copper proteins"/>
    <property type="match status" value="1"/>
</dbReference>
<evidence type="ECO:0000256" key="16">
    <source>
        <dbReference type="SAM" id="Phobius"/>
    </source>
</evidence>
<dbReference type="PROSITE" id="PS50999">
    <property type="entry name" value="COX2_TM"/>
    <property type="match status" value="1"/>
</dbReference>
<keyword evidence="7 16" id="KW-0812">Transmembrane</keyword>
<dbReference type="InterPro" id="IPR001505">
    <property type="entry name" value="Copper_CuA"/>
</dbReference>
<keyword evidence="8" id="KW-0479">Metal-binding</keyword>
<feature type="non-terminal residue" evidence="20">
    <location>
        <position position="1"/>
    </location>
</feature>
<dbReference type="GO" id="GO:0042773">
    <property type="term" value="P:ATP synthesis coupled electron transport"/>
    <property type="evidence" value="ECO:0007669"/>
    <property type="project" value="TreeGrafter"/>
</dbReference>
<evidence type="ECO:0000256" key="7">
    <source>
        <dbReference type="ARBA" id="ARBA00022692"/>
    </source>
</evidence>
<evidence type="ECO:0000256" key="6">
    <source>
        <dbReference type="ARBA" id="ARBA00022660"/>
    </source>
</evidence>
<keyword evidence="14 16" id="KW-0472">Membrane</keyword>
<feature type="transmembrane region" description="Helical" evidence="16">
    <location>
        <begin position="41"/>
        <end position="63"/>
    </location>
</feature>
<dbReference type="Pfam" id="PF00116">
    <property type="entry name" value="COX2"/>
    <property type="match status" value="1"/>
</dbReference>
<dbReference type="GO" id="GO:0005507">
    <property type="term" value="F:copper ion binding"/>
    <property type="evidence" value="ECO:0007669"/>
    <property type="project" value="InterPro"/>
</dbReference>
<dbReference type="PROSITE" id="PS50857">
    <property type="entry name" value="COX2_CUA"/>
    <property type="match status" value="1"/>
</dbReference>
<dbReference type="Gene3D" id="1.10.287.90">
    <property type="match status" value="1"/>
</dbReference>
<feature type="domain" description="Cytochrome oxidase subunit II transmembrane region profile" evidence="18">
    <location>
        <begin position="1"/>
        <end position="69"/>
    </location>
</feature>
<protein>
    <recommendedName>
        <fullName evidence="3">cytochrome-c oxidase</fullName>
        <ecNumber evidence="3">7.1.1.9</ecNumber>
    </recommendedName>
    <alternativeName>
        <fullName evidence="15">Cytochrome c oxidase polypeptide II</fullName>
    </alternativeName>
</protein>
<dbReference type="InterPro" id="IPR011759">
    <property type="entry name" value="Cyt_c_oxidase_su2_TM_dom"/>
</dbReference>
<keyword evidence="12" id="KW-0408">Iron</keyword>
<dbReference type="InterPro" id="IPR014222">
    <property type="entry name" value="Cyt_c_oxidase_su2"/>
</dbReference>
<comment type="similarity">
    <text evidence="2">Belongs to the cytochrome c oxidase subunit 2 family.</text>
</comment>
<evidence type="ECO:0000313" key="20">
    <source>
        <dbReference type="EMBL" id="SVA75323.1"/>
    </source>
</evidence>
<dbReference type="AlphaFoldDB" id="A0A381YFL9"/>
<feature type="domain" description="Cytochrome oxidase subunit II copper A binding" evidence="17">
    <location>
        <begin position="83"/>
        <end position="211"/>
    </location>
</feature>
<evidence type="ECO:0000256" key="8">
    <source>
        <dbReference type="ARBA" id="ARBA00022723"/>
    </source>
</evidence>
<evidence type="ECO:0000256" key="2">
    <source>
        <dbReference type="ARBA" id="ARBA00007866"/>
    </source>
</evidence>
<keyword evidence="6" id="KW-0679">Respiratory chain</keyword>
<keyword evidence="11 16" id="KW-1133">Transmembrane helix</keyword>
<evidence type="ECO:0000259" key="19">
    <source>
        <dbReference type="PROSITE" id="PS51007"/>
    </source>
</evidence>
<evidence type="ECO:0000256" key="9">
    <source>
        <dbReference type="ARBA" id="ARBA00022967"/>
    </source>
</evidence>
<dbReference type="Pfam" id="PF00034">
    <property type="entry name" value="Cytochrom_C"/>
    <property type="match status" value="1"/>
</dbReference>
<dbReference type="InterPro" id="IPR036257">
    <property type="entry name" value="Cyt_c_oxidase_su2_TM_sf"/>
</dbReference>
<evidence type="ECO:0000256" key="3">
    <source>
        <dbReference type="ARBA" id="ARBA00012949"/>
    </source>
</evidence>
<evidence type="ECO:0000256" key="13">
    <source>
        <dbReference type="ARBA" id="ARBA00023008"/>
    </source>
</evidence>
<evidence type="ECO:0000259" key="17">
    <source>
        <dbReference type="PROSITE" id="PS50857"/>
    </source>
</evidence>
<evidence type="ECO:0000256" key="1">
    <source>
        <dbReference type="ARBA" id="ARBA00004141"/>
    </source>
</evidence>
<dbReference type="PANTHER" id="PTHR22888">
    <property type="entry name" value="CYTOCHROME C OXIDASE, SUBUNIT II"/>
    <property type="match status" value="1"/>
</dbReference>
<dbReference type="PRINTS" id="PR01166">
    <property type="entry name" value="CYCOXIDASEII"/>
</dbReference>
<keyword evidence="9" id="KW-1278">Translocase</keyword>
<dbReference type="PROSITE" id="PS51007">
    <property type="entry name" value="CYTC"/>
    <property type="match status" value="1"/>
</dbReference>
<organism evidence="20">
    <name type="scientific">marine metagenome</name>
    <dbReference type="NCBI Taxonomy" id="408172"/>
    <lineage>
        <taxon>unclassified sequences</taxon>
        <taxon>metagenomes</taxon>
        <taxon>ecological metagenomes</taxon>
    </lineage>
</organism>
<accession>A0A381YFL9</accession>
<dbReference type="InterPro" id="IPR036909">
    <property type="entry name" value="Cyt_c-like_dom_sf"/>
</dbReference>
<dbReference type="EMBL" id="UINC01018026">
    <property type="protein sequence ID" value="SVA75323.1"/>
    <property type="molecule type" value="Genomic_DNA"/>
</dbReference>
<evidence type="ECO:0000259" key="18">
    <source>
        <dbReference type="PROSITE" id="PS50999"/>
    </source>
</evidence>
<dbReference type="InterPro" id="IPR045187">
    <property type="entry name" value="CcO_II"/>
</dbReference>
<dbReference type="GO" id="GO:0016020">
    <property type="term" value="C:membrane"/>
    <property type="evidence" value="ECO:0007669"/>
    <property type="project" value="UniProtKB-SubCell"/>
</dbReference>
<dbReference type="SUPFAM" id="SSF49503">
    <property type="entry name" value="Cupredoxins"/>
    <property type="match status" value="1"/>
</dbReference>
<gene>
    <name evidence="20" type="ORF">METZ01_LOCUS128177</name>
</gene>
<evidence type="ECO:0000256" key="10">
    <source>
        <dbReference type="ARBA" id="ARBA00022982"/>
    </source>
</evidence>
<comment type="subcellular location">
    <subcellularLocation>
        <location evidence="1">Membrane</location>
        <topology evidence="1">Multi-pass membrane protein</topology>
    </subcellularLocation>
</comment>
<evidence type="ECO:0000256" key="14">
    <source>
        <dbReference type="ARBA" id="ARBA00023136"/>
    </source>
</evidence>
<keyword evidence="10" id="KW-0249">Electron transport</keyword>
<keyword evidence="4" id="KW-0813">Transport</keyword>
<name>A0A381YFL9_9ZZZZ</name>
<sequence>VAGVVFLIIFGGTGYLWWRFHDDHSDEEYPEQIHGNFRLEILWTIVPTLILMVVGAFTIVTLVDISSREDNAMALSVDGESTMWEPEVVVVGQQWWWEYRYYFGGLEGIDLSDARNLPPADIVTANQLVIPIGEEIELKITSRDVIHSHWIPALNGKRDAVPGRVTYWKIAADEEGVYFGQCTEFCGLSHSRMRMQAVALSPSDFQAWVDQQLEPAAEPTDPAAVAGKAIFETQCARCHVVNGFNGPHDDEASKGADLVSNAAPNLTHLMSRTTYAGGIFNLYEPDGSLDRTQLEAWLRNAPAEKPAYAEGRRGMPALGLGETEIDNVVAYLQTLGTAPSIDVIVATEVE</sequence>
<dbReference type="InterPro" id="IPR009056">
    <property type="entry name" value="Cyt_c-like_dom"/>
</dbReference>
<evidence type="ECO:0000256" key="4">
    <source>
        <dbReference type="ARBA" id="ARBA00022448"/>
    </source>
</evidence>
<evidence type="ECO:0000256" key="12">
    <source>
        <dbReference type="ARBA" id="ARBA00023004"/>
    </source>
</evidence>
<keyword evidence="13" id="KW-0186">Copper</keyword>
<evidence type="ECO:0000256" key="5">
    <source>
        <dbReference type="ARBA" id="ARBA00022617"/>
    </source>
</evidence>
<dbReference type="InterPro" id="IPR002429">
    <property type="entry name" value="CcO_II-like_C"/>
</dbReference>
<dbReference type="NCBIfam" id="TIGR02866">
    <property type="entry name" value="CoxB"/>
    <property type="match status" value="1"/>
</dbReference>
<evidence type="ECO:0000256" key="11">
    <source>
        <dbReference type="ARBA" id="ARBA00022989"/>
    </source>
</evidence>
<feature type="domain" description="Cytochrome c" evidence="19">
    <location>
        <begin position="222"/>
        <end position="336"/>
    </location>
</feature>
<dbReference type="PROSITE" id="PS00078">
    <property type="entry name" value="COX2"/>
    <property type="match status" value="1"/>
</dbReference>
<dbReference type="SUPFAM" id="SSF81464">
    <property type="entry name" value="Cytochrome c oxidase subunit II-like, transmembrane region"/>
    <property type="match status" value="1"/>
</dbReference>
<dbReference type="PANTHER" id="PTHR22888:SF9">
    <property type="entry name" value="CYTOCHROME C OXIDASE SUBUNIT 2"/>
    <property type="match status" value="1"/>
</dbReference>
<dbReference type="InterPro" id="IPR008972">
    <property type="entry name" value="Cupredoxin"/>
</dbReference>
<dbReference type="Pfam" id="PF02790">
    <property type="entry name" value="COX2_TM"/>
    <property type="match status" value="1"/>
</dbReference>
<dbReference type="GO" id="GO:0004129">
    <property type="term" value="F:cytochrome-c oxidase activity"/>
    <property type="evidence" value="ECO:0007669"/>
    <property type="project" value="UniProtKB-EC"/>
</dbReference>
<keyword evidence="5" id="KW-0349">Heme</keyword>